<gene>
    <name evidence="1" type="ORF">DCP95_02805</name>
</gene>
<proteinExistence type="predicted"/>
<reference evidence="1 2" key="1">
    <citation type="journal article" date="2018" name="Nat. Biotechnol.">
        <title>A standardized bacterial taxonomy based on genome phylogeny substantially revises the tree of life.</title>
        <authorList>
            <person name="Parks D.H."/>
            <person name="Chuvochina M."/>
            <person name="Waite D.W."/>
            <person name="Rinke C."/>
            <person name="Skarshewski A."/>
            <person name="Chaumeil P.A."/>
            <person name="Hugenholtz P."/>
        </authorList>
    </citation>
    <scope>NUCLEOTIDE SEQUENCE [LARGE SCALE GENOMIC DNA]</scope>
    <source>
        <strain evidence="1">UBA9152</strain>
    </source>
</reference>
<evidence type="ECO:0000313" key="2">
    <source>
        <dbReference type="Proteomes" id="UP000257479"/>
    </source>
</evidence>
<protein>
    <submittedName>
        <fullName evidence="1">Uncharacterized protein</fullName>
    </submittedName>
</protein>
<dbReference type="EMBL" id="DMNG01000045">
    <property type="protein sequence ID" value="HAN23485.1"/>
    <property type="molecule type" value="Genomic_DNA"/>
</dbReference>
<sequence length="193" mass="20530">MSSSTFVDAYGNHHRSKGLCAGQFTAKPERAPQDPLRDERPLDWVNVAMSDYRFDPRAYLSGLPVQLPQRVTESALELGAGDGWVQHLVIAADGPASEFDVHGSPDGTPVLVTLESGVADLNVRGGRVVVHARSADGNSVTAWGDSEVVVISEDVKLSVSAEDRARVIALGTGRRPRTFAGTYTSPGGTFIEG</sequence>
<evidence type="ECO:0000313" key="1">
    <source>
        <dbReference type="EMBL" id="HAN23485.1"/>
    </source>
</evidence>
<organism evidence="1 2">
    <name type="scientific">Microbacterium ginsengisoli</name>
    <dbReference type="NCBI Taxonomy" id="400772"/>
    <lineage>
        <taxon>Bacteria</taxon>
        <taxon>Bacillati</taxon>
        <taxon>Actinomycetota</taxon>
        <taxon>Actinomycetes</taxon>
        <taxon>Micrococcales</taxon>
        <taxon>Microbacteriaceae</taxon>
        <taxon>Microbacterium</taxon>
    </lineage>
</organism>
<name>A0A3C1K9Z3_9MICO</name>
<dbReference type="Proteomes" id="UP000257479">
    <property type="component" value="Unassembled WGS sequence"/>
</dbReference>
<accession>A0A3C1K9Z3</accession>
<dbReference type="AlphaFoldDB" id="A0A3C1K9Z3"/>
<comment type="caution">
    <text evidence="1">The sequence shown here is derived from an EMBL/GenBank/DDBJ whole genome shotgun (WGS) entry which is preliminary data.</text>
</comment>